<dbReference type="KEGG" id="ssck:SPSK_04754"/>
<reference evidence="1 2" key="1">
    <citation type="journal article" date="2014" name="BMC Genomics">
        <title>Comparative genomics of the major fungal agents of human and animal Sporotrichosis: Sporothrix schenckii and Sporothrix brasiliensis.</title>
        <authorList>
            <person name="Teixeira M.M."/>
            <person name="de Almeida L.G."/>
            <person name="Kubitschek-Barreira P."/>
            <person name="Alves F.L."/>
            <person name="Kioshima E.S."/>
            <person name="Abadio A.K."/>
            <person name="Fernandes L."/>
            <person name="Derengowski L.S."/>
            <person name="Ferreira K.S."/>
            <person name="Souza R.C."/>
            <person name="Ruiz J.C."/>
            <person name="de Andrade N.C."/>
            <person name="Paes H.C."/>
            <person name="Nicola A.M."/>
            <person name="Albuquerque P."/>
            <person name="Gerber A.L."/>
            <person name="Martins V.P."/>
            <person name="Peconick L.D."/>
            <person name="Neto A.V."/>
            <person name="Chaucanez C.B."/>
            <person name="Silva P.A."/>
            <person name="Cunha O.L."/>
            <person name="de Oliveira F.F."/>
            <person name="dos Santos T.C."/>
            <person name="Barros A.L."/>
            <person name="Soares M.A."/>
            <person name="de Oliveira L.M."/>
            <person name="Marini M.M."/>
            <person name="Villalobos-Duno H."/>
            <person name="Cunha M.M."/>
            <person name="de Hoog S."/>
            <person name="da Silveira J.F."/>
            <person name="Henrissat B."/>
            <person name="Nino-Vega G.A."/>
            <person name="Cisalpino P.S."/>
            <person name="Mora-Montes H.M."/>
            <person name="Almeida S.R."/>
            <person name="Stajich J.E."/>
            <person name="Lopes-Bezerra L.M."/>
            <person name="Vasconcelos A.T."/>
            <person name="Felipe M.S."/>
        </authorList>
    </citation>
    <scope>NUCLEOTIDE SEQUENCE [LARGE SCALE GENOMIC DNA]</scope>
    <source>
        <strain evidence="1 2">1099-18</strain>
    </source>
</reference>
<proteinExistence type="predicted"/>
<name>A0A0F2M0B3_SPOSC</name>
<dbReference type="VEuPathDB" id="FungiDB:SPSK_04754"/>
<dbReference type="RefSeq" id="XP_016585829.1">
    <property type="nucleotide sequence ID" value="XM_016731548.1"/>
</dbReference>
<sequence length="72" mass="8237">MADRDKQNKYKQEIQQVSNRPGSLRPLCISMFFSVSCPASPVSGTLQSVATSTRLGRWRLPLYDDKDRYRSV</sequence>
<accession>A0A0F2M0B3</accession>
<dbReference type="AlphaFoldDB" id="A0A0F2M0B3"/>
<reference evidence="1 2" key="2">
    <citation type="journal article" date="2015" name="Eukaryot. Cell">
        <title>Asexual propagation of a virulent clone complex in a human and feline outbreak of sporotrichosis.</title>
        <authorList>
            <person name="Teixeira Mde M."/>
            <person name="Rodrigues A.M."/>
            <person name="Tsui C.K."/>
            <person name="de Almeida L.G."/>
            <person name="Van Diepeningen A.D."/>
            <person name="van den Ende B.G."/>
            <person name="Fernandes G.F."/>
            <person name="Kano R."/>
            <person name="Hamelin R.C."/>
            <person name="Lopes-Bezerra L.M."/>
            <person name="Vasconcelos A.T."/>
            <person name="de Hoog S."/>
            <person name="de Camargo Z.P."/>
            <person name="Felipe M.S."/>
        </authorList>
    </citation>
    <scope>NUCLEOTIDE SEQUENCE [LARGE SCALE GENOMIC DNA]</scope>
    <source>
        <strain evidence="1 2">1099-18</strain>
    </source>
</reference>
<evidence type="ECO:0000313" key="2">
    <source>
        <dbReference type="Proteomes" id="UP000033710"/>
    </source>
</evidence>
<organism evidence="1 2">
    <name type="scientific">Sporothrix schenckii 1099-18</name>
    <dbReference type="NCBI Taxonomy" id="1397361"/>
    <lineage>
        <taxon>Eukaryota</taxon>
        <taxon>Fungi</taxon>
        <taxon>Dikarya</taxon>
        <taxon>Ascomycota</taxon>
        <taxon>Pezizomycotina</taxon>
        <taxon>Sordariomycetes</taxon>
        <taxon>Sordariomycetidae</taxon>
        <taxon>Ophiostomatales</taxon>
        <taxon>Ophiostomataceae</taxon>
        <taxon>Sporothrix</taxon>
    </lineage>
</organism>
<comment type="caution">
    <text evidence="1">The sequence shown here is derived from an EMBL/GenBank/DDBJ whole genome shotgun (WGS) entry which is preliminary data.</text>
</comment>
<protein>
    <submittedName>
        <fullName evidence="1">Uncharacterized protein</fullName>
    </submittedName>
</protein>
<dbReference type="Proteomes" id="UP000033710">
    <property type="component" value="Unassembled WGS sequence"/>
</dbReference>
<gene>
    <name evidence="1" type="ORF">SPSK_04754</name>
</gene>
<evidence type="ECO:0000313" key="1">
    <source>
        <dbReference type="EMBL" id="KJR83153.1"/>
    </source>
</evidence>
<dbReference type="GeneID" id="27666825"/>
<dbReference type="EMBL" id="AXCR01000010">
    <property type="protein sequence ID" value="KJR83153.1"/>
    <property type="molecule type" value="Genomic_DNA"/>
</dbReference>